<dbReference type="EMBL" id="CP011074">
    <property type="protein sequence ID" value="AKF93417.1"/>
    <property type="molecule type" value="Genomic_DNA"/>
</dbReference>
<gene>
    <name evidence="2" type="ORF">EX87_07055</name>
</gene>
<dbReference type="Pfam" id="PF00583">
    <property type="entry name" value="Acetyltransf_1"/>
    <property type="match status" value="1"/>
</dbReference>
<name>A0A0F7EGN5_BRELA</name>
<organism evidence="2">
    <name type="scientific">Brevibacillus laterosporus</name>
    <name type="common">Bacillus laterosporus</name>
    <dbReference type="NCBI Taxonomy" id="1465"/>
    <lineage>
        <taxon>Bacteria</taxon>
        <taxon>Bacillati</taxon>
        <taxon>Bacillota</taxon>
        <taxon>Bacilli</taxon>
        <taxon>Bacillales</taxon>
        <taxon>Paenibacillaceae</taxon>
        <taxon>Brevibacillus</taxon>
    </lineage>
</organism>
<sequence length="210" mass="23733">MAQIVPVSKQSKSDRIISFRSPTAKDASRIRKHYERVFHDNPFMLTSGEEFIANDEQVAAGIDTFWNDPNKVAFIAECENDLIGIMTVTPRETKRVQHVGMIALTIKEEWRGQRIGGLFFEVMLEWAEAHPVIEKLSGEAFAHNERSLRLLKSFGFVEEGRKIAEVKYPDGTYVDTIFIAKSVKGTEKELCCESSVASSKNPATMMHDSF</sequence>
<dbReference type="InterPro" id="IPR016181">
    <property type="entry name" value="Acyl_CoA_acyltransferase"/>
</dbReference>
<protein>
    <submittedName>
        <fullName evidence="2">Acetyltransferase</fullName>
    </submittedName>
</protein>
<evidence type="ECO:0000313" key="2">
    <source>
        <dbReference type="EMBL" id="AKF93417.1"/>
    </source>
</evidence>
<dbReference type="InterPro" id="IPR000182">
    <property type="entry name" value="GNAT_dom"/>
</dbReference>
<dbReference type="RefSeq" id="WP_031412245.1">
    <property type="nucleotide sequence ID" value="NZ_CP011074.1"/>
</dbReference>
<dbReference type="Gene3D" id="3.40.630.30">
    <property type="match status" value="1"/>
</dbReference>
<dbReference type="SUPFAM" id="SSF55729">
    <property type="entry name" value="Acyl-CoA N-acyltransferases (Nat)"/>
    <property type="match status" value="1"/>
</dbReference>
<reference evidence="2" key="1">
    <citation type="submission" date="2015-03" db="EMBL/GenBank/DDBJ databases">
        <title>MIGS Cultured Bacterial/Archaeal sample from Brevibacillus laterosporus.</title>
        <authorList>
            <person name="Zeng D."/>
            <person name="Zhu L."/>
            <person name="Dong G."/>
            <person name="Ye W."/>
            <person name="Ren D."/>
            <person name="Wu L."/>
            <person name="Xu J."/>
            <person name="Li G."/>
            <person name="Guo L."/>
        </authorList>
    </citation>
    <scope>NUCLEOTIDE SEQUENCE</scope>
    <source>
        <strain evidence="2">B9</strain>
    </source>
</reference>
<dbReference type="AlphaFoldDB" id="A0A0F7EGN5"/>
<accession>A0A0F7EGN5</accession>
<dbReference type="GO" id="GO:0016747">
    <property type="term" value="F:acyltransferase activity, transferring groups other than amino-acyl groups"/>
    <property type="evidence" value="ECO:0007669"/>
    <property type="project" value="InterPro"/>
</dbReference>
<proteinExistence type="predicted"/>
<keyword evidence="2" id="KW-0808">Transferase</keyword>
<dbReference type="CDD" id="cd04301">
    <property type="entry name" value="NAT_SF"/>
    <property type="match status" value="1"/>
</dbReference>
<dbReference type="PROSITE" id="PS51186">
    <property type="entry name" value="GNAT"/>
    <property type="match status" value="1"/>
</dbReference>
<evidence type="ECO:0000259" key="1">
    <source>
        <dbReference type="PROSITE" id="PS51186"/>
    </source>
</evidence>
<feature type="domain" description="N-acetyltransferase" evidence="1">
    <location>
        <begin position="17"/>
        <end position="180"/>
    </location>
</feature>